<evidence type="ECO:0000259" key="1">
    <source>
        <dbReference type="Pfam" id="PF01553"/>
    </source>
</evidence>
<comment type="caution">
    <text evidence="2">The sequence shown here is derived from an EMBL/GenBank/DDBJ whole genome shotgun (WGS) entry which is preliminary data.</text>
</comment>
<name>J9G4R8_9ZZZZ</name>
<dbReference type="PANTHER" id="PTHR30068:SF3">
    <property type="entry name" value="PHOSPHOLIPID_GLYCEROL ACYLTRANSFERASE DOMAIN-CONTAINING PROTEIN"/>
    <property type="match status" value="1"/>
</dbReference>
<proteinExistence type="predicted"/>
<dbReference type="EMBL" id="AMCI01002643">
    <property type="protein sequence ID" value="EJX02207.1"/>
    <property type="molecule type" value="Genomic_DNA"/>
</dbReference>
<keyword evidence="2" id="KW-0012">Acyltransferase</keyword>
<sequence length="383" mass="43801">MNIPAVFDEIRPYSPEELPGVFDELLADPQFCAIMQSFFKEVPFEMLKKQIYACKDNLEVQKTFFYPLLKQLIAKCANGCTMDAAALGDRNANYTFVSNHRDIVLDSAFLSILLIENGFPTTVEIAIGDNLLIYPWIKKLVRVNKSFIVQRSVSMREMLKSSQRMSEYMHFAIAEKKENIWIAQREGRAKDSNDRTQESVLKMMAMGGSGTPVERLQSLNIVPLSISYEYDPCDYLKAKEFQQKRDIEGFKKSREDDLLNMQTGIFGYKGRIHYQAAPCINTWIDEVAGLPKAEFFAAVAARMDRDIHRGYRLYPVNYVAADLLDGTQTYVAHYTPEEKAQAEQYFSERVAKVDLPNKDEAFLKECILKMYANPVKNQMAALA</sequence>
<organism evidence="2">
    <name type="scientific">gut metagenome</name>
    <dbReference type="NCBI Taxonomy" id="749906"/>
    <lineage>
        <taxon>unclassified sequences</taxon>
        <taxon>metagenomes</taxon>
        <taxon>organismal metagenomes</taxon>
    </lineage>
</organism>
<dbReference type="AlphaFoldDB" id="J9G4R8"/>
<evidence type="ECO:0000313" key="2">
    <source>
        <dbReference type="EMBL" id="EJX02207.1"/>
    </source>
</evidence>
<accession>J9G4R8</accession>
<dbReference type="PANTHER" id="PTHR30068">
    <property type="entry name" value="URONATE ISOMERASE"/>
    <property type="match status" value="1"/>
</dbReference>
<reference evidence="2" key="1">
    <citation type="journal article" date="2012" name="PLoS ONE">
        <title>Gene sets for utilization of primary and secondary nutrition supplies in the distal gut of endangered iberian lynx.</title>
        <authorList>
            <person name="Alcaide M."/>
            <person name="Messina E."/>
            <person name="Richter M."/>
            <person name="Bargiela R."/>
            <person name="Peplies J."/>
            <person name="Huws S.A."/>
            <person name="Newbold C.J."/>
            <person name="Golyshin P.N."/>
            <person name="Simon M.A."/>
            <person name="Lopez G."/>
            <person name="Yakimov M.M."/>
            <person name="Ferrer M."/>
        </authorList>
    </citation>
    <scope>NUCLEOTIDE SEQUENCE</scope>
</reference>
<dbReference type="GO" id="GO:0019698">
    <property type="term" value="P:D-galacturonate catabolic process"/>
    <property type="evidence" value="ECO:0007669"/>
    <property type="project" value="TreeGrafter"/>
</dbReference>
<keyword evidence="2" id="KW-0808">Transferase</keyword>
<protein>
    <submittedName>
        <fullName evidence="2">Acyltransferase family protein</fullName>
    </submittedName>
</protein>
<dbReference type="Pfam" id="PF01553">
    <property type="entry name" value="Acyltransferase"/>
    <property type="match status" value="1"/>
</dbReference>
<dbReference type="InterPro" id="IPR002123">
    <property type="entry name" value="Plipid/glycerol_acylTrfase"/>
</dbReference>
<dbReference type="GO" id="GO:0016746">
    <property type="term" value="F:acyltransferase activity"/>
    <property type="evidence" value="ECO:0007669"/>
    <property type="project" value="UniProtKB-KW"/>
</dbReference>
<gene>
    <name evidence="2" type="ORF">EVA_09684</name>
</gene>
<feature type="domain" description="Phospholipid/glycerol acyltransferase" evidence="1">
    <location>
        <begin position="91"/>
        <end position="227"/>
    </location>
</feature>
<dbReference type="GO" id="GO:0042840">
    <property type="term" value="P:D-glucuronate catabolic process"/>
    <property type="evidence" value="ECO:0007669"/>
    <property type="project" value="TreeGrafter"/>
</dbReference>